<evidence type="ECO:0008006" key="3">
    <source>
        <dbReference type="Google" id="ProtNLM"/>
    </source>
</evidence>
<gene>
    <name evidence="1" type="ORF">AOQ71_38055</name>
</gene>
<name>A0A0R3CSV6_9BRAD</name>
<dbReference type="InterPro" id="IPR036388">
    <property type="entry name" value="WH-like_DNA-bd_sf"/>
</dbReference>
<sequence>MARQRLVLCRLMIEIMRSLHGTYAPKNEPFGTRLETFFIGLCVALGQFEQKPFSVTKIAAFMHVPRTTVIRRLEQLQSWGLVQRQGKKYYMDELALNSLLGLKSYRRIRGLIEKARAELTVLDTLPD</sequence>
<comment type="caution">
    <text evidence="1">The sequence shown here is derived from an EMBL/GenBank/DDBJ whole genome shotgun (WGS) entry which is preliminary data.</text>
</comment>
<keyword evidence="2" id="KW-1185">Reference proteome</keyword>
<dbReference type="InterPro" id="IPR036390">
    <property type="entry name" value="WH_DNA-bd_sf"/>
</dbReference>
<dbReference type="Gene3D" id="1.10.10.10">
    <property type="entry name" value="Winged helix-like DNA-binding domain superfamily/Winged helix DNA-binding domain"/>
    <property type="match status" value="1"/>
</dbReference>
<evidence type="ECO:0000313" key="2">
    <source>
        <dbReference type="Proteomes" id="UP000051936"/>
    </source>
</evidence>
<dbReference type="STRING" id="989370.AOQ71_38055"/>
<evidence type="ECO:0000313" key="1">
    <source>
        <dbReference type="EMBL" id="KRQ00825.1"/>
    </source>
</evidence>
<dbReference type="AlphaFoldDB" id="A0A0R3CSV6"/>
<dbReference type="Proteomes" id="UP000051936">
    <property type="component" value="Unassembled WGS sequence"/>
</dbReference>
<protein>
    <recommendedName>
        <fullName evidence="3">HTH iclR-type domain-containing protein</fullName>
    </recommendedName>
</protein>
<proteinExistence type="predicted"/>
<accession>A0A0R3CSV6</accession>
<reference evidence="1 2" key="1">
    <citation type="submission" date="2015-09" db="EMBL/GenBank/DDBJ databases">
        <title>Draft Genome Sequence of Bradyrhizobium manausense Strain BR 3351T, a Novel Symbiotic Nitrogen-Fixing Alphaproteobacterium Isolated from Brazilian Amazon Rain Forest.</title>
        <authorList>
            <person name="De Araujo J.L."/>
            <person name="Zilli J.E."/>
        </authorList>
    </citation>
    <scope>NUCLEOTIDE SEQUENCE [LARGE SCALE GENOMIC DNA]</scope>
    <source>
        <strain evidence="1 2">BR3351</strain>
    </source>
</reference>
<organism evidence="1 2">
    <name type="scientific">Bradyrhizobium manausense</name>
    <dbReference type="NCBI Taxonomy" id="989370"/>
    <lineage>
        <taxon>Bacteria</taxon>
        <taxon>Pseudomonadati</taxon>
        <taxon>Pseudomonadota</taxon>
        <taxon>Alphaproteobacteria</taxon>
        <taxon>Hyphomicrobiales</taxon>
        <taxon>Nitrobacteraceae</taxon>
        <taxon>Bradyrhizobium</taxon>
    </lineage>
</organism>
<dbReference type="SUPFAM" id="SSF46785">
    <property type="entry name" value="Winged helix' DNA-binding domain"/>
    <property type="match status" value="1"/>
</dbReference>
<dbReference type="EMBL" id="LJYG01000112">
    <property type="protein sequence ID" value="KRQ00825.1"/>
    <property type="molecule type" value="Genomic_DNA"/>
</dbReference>